<dbReference type="AlphaFoldDB" id="A0A1A8RY89"/>
<reference evidence="1" key="1">
    <citation type="submission" date="2016-05" db="EMBL/GenBank/DDBJ databases">
        <authorList>
            <person name="Lavstsen T."/>
            <person name="Jespersen J.S."/>
        </authorList>
    </citation>
    <scope>NUCLEOTIDE SEQUENCE</scope>
    <source>
        <tissue evidence="1">Brain</tissue>
    </source>
</reference>
<protein>
    <submittedName>
        <fullName evidence="1">Interferon regulatory factor 2</fullName>
    </submittedName>
</protein>
<gene>
    <name evidence="1" type="primary">IRF2</name>
</gene>
<accession>A0A1A8RY89</accession>
<proteinExistence type="predicted"/>
<sequence>INFCFCTGSDTESDTEDTREGKSVGWKHDYNSVLRIPSCSLPGMSTFVSPSKPNFRVTSMKDPTPLISYHLDSWTYSQNQNCLSSSASSGHEMRASSGSGLRTSIIDVFRRWEGQSKDHMPGFVFS</sequence>
<reference evidence="1" key="2">
    <citation type="submission" date="2016-06" db="EMBL/GenBank/DDBJ databases">
        <title>The genome of a short-lived fish provides insights into sex chromosome evolution and the genetic control of aging.</title>
        <authorList>
            <person name="Reichwald K."/>
            <person name="Felder M."/>
            <person name="Petzold A."/>
            <person name="Koch P."/>
            <person name="Groth M."/>
            <person name="Platzer M."/>
        </authorList>
    </citation>
    <scope>NUCLEOTIDE SEQUENCE</scope>
    <source>
        <tissue evidence="1">Brain</tissue>
    </source>
</reference>
<name>A0A1A8RY89_9TELE</name>
<organism evidence="1">
    <name type="scientific">Nothobranchius rachovii</name>
    <name type="common">bluefin notho</name>
    <dbReference type="NCBI Taxonomy" id="451742"/>
    <lineage>
        <taxon>Eukaryota</taxon>
        <taxon>Metazoa</taxon>
        <taxon>Chordata</taxon>
        <taxon>Craniata</taxon>
        <taxon>Vertebrata</taxon>
        <taxon>Euteleostomi</taxon>
        <taxon>Actinopterygii</taxon>
        <taxon>Neopterygii</taxon>
        <taxon>Teleostei</taxon>
        <taxon>Neoteleostei</taxon>
        <taxon>Acanthomorphata</taxon>
        <taxon>Ovalentaria</taxon>
        <taxon>Atherinomorphae</taxon>
        <taxon>Cyprinodontiformes</taxon>
        <taxon>Nothobranchiidae</taxon>
        <taxon>Nothobranchius</taxon>
    </lineage>
</organism>
<evidence type="ECO:0000313" key="1">
    <source>
        <dbReference type="EMBL" id="SBS10682.1"/>
    </source>
</evidence>
<feature type="non-terminal residue" evidence="1">
    <location>
        <position position="1"/>
    </location>
</feature>
<dbReference type="EMBL" id="HAEI01010471">
    <property type="protein sequence ID" value="SBS10682.1"/>
    <property type="molecule type" value="Transcribed_RNA"/>
</dbReference>